<dbReference type="Proteomes" id="UP001251528">
    <property type="component" value="Unassembled WGS sequence"/>
</dbReference>
<comment type="caution">
    <text evidence="2">The sequence shown here is derived from an EMBL/GenBank/DDBJ whole genome shotgun (WGS) entry which is preliminary data.</text>
</comment>
<feature type="region of interest" description="Disordered" evidence="1">
    <location>
        <begin position="56"/>
        <end position="75"/>
    </location>
</feature>
<dbReference type="EMBL" id="JASWJB010000039">
    <property type="protein sequence ID" value="KAK2608363.1"/>
    <property type="molecule type" value="Genomic_DNA"/>
</dbReference>
<gene>
    <name evidence="2" type="ORF">QQS21_003048</name>
</gene>
<dbReference type="AlphaFoldDB" id="A0AAJ0CUU3"/>
<evidence type="ECO:0000313" key="3">
    <source>
        <dbReference type="Proteomes" id="UP001251528"/>
    </source>
</evidence>
<evidence type="ECO:0000313" key="2">
    <source>
        <dbReference type="EMBL" id="KAK2608363.1"/>
    </source>
</evidence>
<accession>A0AAJ0CUU3</accession>
<organism evidence="2 3">
    <name type="scientific">Conoideocrella luteorostrata</name>
    <dbReference type="NCBI Taxonomy" id="1105319"/>
    <lineage>
        <taxon>Eukaryota</taxon>
        <taxon>Fungi</taxon>
        <taxon>Dikarya</taxon>
        <taxon>Ascomycota</taxon>
        <taxon>Pezizomycotina</taxon>
        <taxon>Sordariomycetes</taxon>
        <taxon>Hypocreomycetidae</taxon>
        <taxon>Hypocreales</taxon>
        <taxon>Clavicipitaceae</taxon>
        <taxon>Conoideocrella</taxon>
    </lineage>
</organism>
<evidence type="ECO:0000256" key="1">
    <source>
        <dbReference type="SAM" id="MobiDB-lite"/>
    </source>
</evidence>
<proteinExistence type="predicted"/>
<sequence>MPPTDALQPPLSEAERAICKAYGGWTSFMASMGLKPWDDEDADEGKHILATFVANDKEEKASKEAKKNNGGASGS</sequence>
<evidence type="ECO:0008006" key="4">
    <source>
        <dbReference type="Google" id="ProtNLM"/>
    </source>
</evidence>
<keyword evidence="3" id="KW-1185">Reference proteome</keyword>
<feature type="compositionally biased region" description="Basic and acidic residues" evidence="1">
    <location>
        <begin position="56"/>
        <end position="67"/>
    </location>
</feature>
<name>A0AAJ0CUU3_9HYPO</name>
<reference evidence="2" key="1">
    <citation type="submission" date="2023-06" db="EMBL/GenBank/DDBJ databases">
        <title>Conoideocrella luteorostrata (Hypocreales: Clavicipitaceae), a potential biocontrol fungus for elongate hemlock scale in United States Christmas tree production areas.</title>
        <authorList>
            <person name="Barrett H."/>
            <person name="Lovett B."/>
            <person name="Macias A.M."/>
            <person name="Stajich J.E."/>
            <person name="Kasson M.T."/>
        </authorList>
    </citation>
    <scope>NUCLEOTIDE SEQUENCE</scope>
    <source>
        <strain evidence="2">ARSEF 14590</strain>
    </source>
</reference>
<protein>
    <recommendedName>
        <fullName evidence="4">Extracellular metalloproteinase 3</fullName>
    </recommendedName>
</protein>